<organism evidence="1 2">
    <name type="scientific">Pristionchus mayeri</name>
    <dbReference type="NCBI Taxonomy" id="1317129"/>
    <lineage>
        <taxon>Eukaryota</taxon>
        <taxon>Metazoa</taxon>
        <taxon>Ecdysozoa</taxon>
        <taxon>Nematoda</taxon>
        <taxon>Chromadorea</taxon>
        <taxon>Rhabditida</taxon>
        <taxon>Rhabditina</taxon>
        <taxon>Diplogasteromorpha</taxon>
        <taxon>Diplogasteroidea</taxon>
        <taxon>Neodiplogasteridae</taxon>
        <taxon>Pristionchus</taxon>
    </lineage>
</organism>
<reference evidence="2" key="1">
    <citation type="submission" date="2022-10" db="EMBL/GenBank/DDBJ databases">
        <title>Genome assembly of Pristionchus species.</title>
        <authorList>
            <person name="Yoshida K."/>
            <person name="Sommer R.J."/>
        </authorList>
    </citation>
    <scope>NUCLEOTIDE SEQUENCE [LARGE SCALE GENOMIC DNA]</scope>
    <source>
        <strain evidence="2">RS5460</strain>
    </source>
</reference>
<feature type="non-terminal residue" evidence="1">
    <location>
        <position position="111"/>
    </location>
</feature>
<name>A0AAN4Z463_9BILA</name>
<evidence type="ECO:0000313" key="1">
    <source>
        <dbReference type="EMBL" id="GMR30360.1"/>
    </source>
</evidence>
<evidence type="ECO:0000313" key="2">
    <source>
        <dbReference type="Proteomes" id="UP001328107"/>
    </source>
</evidence>
<proteinExistence type="predicted"/>
<comment type="caution">
    <text evidence="1">The sequence shown here is derived from an EMBL/GenBank/DDBJ whole genome shotgun (WGS) entry which is preliminary data.</text>
</comment>
<sequence length="111" mass="12836">EELCSLNGNHTPFKCPSDAIPAEKTQPLPEKKHRNLEKDLGQYCCAARRAARKRREKEAATELKLFLSFKEIEEDANLFIDVLEHFRNGENGEETEFDVDFSETEPRINQL</sequence>
<gene>
    <name evidence="1" type="ORF">PMAYCL1PPCAC_00555</name>
</gene>
<feature type="non-terminal residue" evidence="1">
    <location>
        <position position="1"/>
    </location>
</feature>
<dbReference type="AlphaFoldDB" id="A0AAN4Z463"/>
<keyword evidence="2" id="KW-1185">Reference proteome</keyword>
<dbReference type="Proteomes" id="UP001328107">
    <property type="component" value="Unassembled WGS sequence"/>
</dbReference>
<dbReference type="EMBL" id="BTRK01000001">
    <property type="protein sequence ID" value="GMR30360.1"/>
    <property type="molecule type" value="Genomic_DNA"/>
</dbReference>
<protein>
    <submittedName>
        <fullName evidence="1">Uncharacterized protein</fullName>
    </submittedName>
</protein>
<accession>A0AAN4Z463</accession>